<dbReference type="EMBL" id="JANIAA010000051">
    <property type="protein sequence ID" value="MCQ8194671.1"/>
    <property type="molecule type" value="Genomic_DNA"/>
</dbReference>
<dbReference type="Proteomes" id="UP001204746">
    <property type="component" value="Unassembled WGS sequence"/>
</dbReference>
<name>A0ABT1VDV3_9ACTN</name>
<accession>A0ABT1VDV3</accession>
<reference evidence="1 2" key="1">
    <citation type="submission" date="2022-07" db="EMBL/GenBank/DDBJ databases">
        <authorList>
            <person name="Phongsopitanun W."/>
            <person name="Tanasupawat S."/>
        </authorList>
    </citation>
    <scope>NUCLEOTIDE SEQUENCE [LARGE SCALE GENOMIC DNA]</scope>
    <source>
        <strain evidence="1 2">RCU-064</strain>
    </source>
</reference>
<evidence type="ECO:0000313" key="1">
    <source>
        <dbReference type="EMBL" id="MCQ8194671.1"/>
    </source>
</evidence>
<proteinExistence type="predicted"/>
<comment type="caution">
    <text evidence="1">The sequence shown here is derived from an EMBL/GenBank/DDBJ whole genome shotgun (WGS) entry which is preliminary data.</text>
</comment>
<evidence type="ECO:0000313" key="2">
    <source>
        <dbReference type="Proteomes" id="UP001204746"/>
    </source>
</evidence>
<keyword evidence="2" id="KW-1185">Reference proteome</keyword>
<protein>
    <submittedName>
        <fullName evidence="1">Uncharacterized protein</fullName>
    </submittedName>
</protein>
<dbReference type="RefSeq" id="WP_256655433.1">
    <property type="nucleotide sequence ID" value="NZ_JANIAA010000051.1"/>
</dbReference>
<gene>
    <name evidence="1" type="ORF">NP777_41880</name>
</gene>
<sequence length="102" mass="10764">MTIRLTADRDLAKKVTAHALGVDDARELLLALGMAAEAPAELDQTTPVGSDYVPPAKRRTAWTRMAGEMNADGKTVAQIAAALAVDVDTAAELIGDYWAGVR</sequence>
<organism evidence="1 2">
    <name type="scientific">Streptomyces rugosispiralis</name>
    <dbReference type="NCBI Taxonomy" id="2967341"/>
    <lineage>
        <taxon>Bacteria</taxon>
        <taxon>Bacillati</taxon>
        <taxon>Actinomycetota</taxon>
        <taxon>Actinomycetes</taxon>
        <taxon>Kitasatosporales</taxon>
        <taxon>Streptomycetaceae</taxon>
        <taxon>Streptomyces</taxon>
    </lineage>
</organism>